<accession>A0A7S4FYT2</accession>
<name>A0A7S4FYT2_9EUGL</name>
<dbReference type="EMBL" id="HBJA01088408">
    <property type="protein sequence ID" value="CAE0819630.1"/>
    <property type="molecule type" value="Transcribed_RNA"/>
</dbReference>
<organism evidence="1">
    <name type="scientific">Eutreptiella gymnastica</name>
    <dbReference type="NCBI Taxonomy" id="73025"/>
    <lineage>
        <taxon>Eukaryota</taxon>
        <taxon>Discoba</taxon>
        <taxon>Euglenozoa</taxon>
        <taxon>Euglenida</taxon>
        <taxon>Spirocuta</taxon>
        <taxon>Euglenophyceae</taxon>
        <taxon>Eutreptiales</taxon>
        <taxon>Eutreptiaceae</taxon>
        <taxon>Eutreptiella</taxon>
    </lineage>
</organism>
<gene>
    <name evidence="1" type="ORF">EGYM00163_LOCUS30800</name>
</gene>
<dbReference type="AlphaFoldDB" id="A0A7S4FYT2"/>
<sequence length="106" mass="12109">MGQRVGGTLLFMPLRHAGEPRQPAEVWRLFGRLCLPAWDMDFMRRVLWKKLPIGDWMRPGVGSYAPSAINSRITNMFYEVAGFRLLHLTLLAKLLVWSGGRGVVRN</sequence>
<evidence type="ECO:0000313" key="1">
    <source>
        <dbReference type="EMBL" id="CAE0819630.1"/>
    </source>
</evidence>
<proteinExistence type="predicted"/>
<protein>
    <submittedName>
        <fullName evidence="1">Uncharacterized protein</fullName>
    </submittedName>
</protein>
<reference evidence="1" key="1">
    <citation type="submission" date="2021-01" db="EMBL/GenBank/DDBJ databases">
        <authorList>
            <person name="Corre E."/>
            <person name="Pelletier E."/>
            <person name="Niang G."/>
            <person name="Scheremetjew M."/>
            <person name="Finn R."/>
            <person name="Kale V."/>
            <person name="Holt S."/>
            <person name="Cochrane G."/>
            <person name="Meng A."/>
            <person name="Brown T."/>
            <person name="Cohen L."/>
        </authorList>
    </citation>
    <scope>NUCLEOTIDE SEQUENCE</scope>
    <source>
        <strain evidence="1">CCMP1594</strain>
    </source>
</reference>